<dbReference type="SMART" id="SM00248">
    <property type="entry name" value="ANK"/>
    <property type="match status" value="5"/>
</dbReference>
<sequence length="280" mass="31000">PFEQGCQMTVPDPSMTQSWPHVGLSQTTQVYGSMDATKLEEARMLLSGMDYSRATRQDEDGDTILHIYTAKGLRECAFAAAEKLRDADRLDAKEHKGKTALLVAVTANQPEIVQDLLSLGADINACDVKGQTALHLAAHYGLPLVLQAILSDRPAVNLEYNAHELKLYSVIHTAVFGINLKHKFNKTVLHLAVKEGNVDLVRYLLRIPLSNMKDFVNMKAHGHTALHMAAGLHSNPYQEEILRMLLSKGADPSIRNLENDQPAHLLQRSGPLDLRKISKD</sequence>
<dbReference type="Ensembl" id="ENSMMOT00000000817.1">
    <property type="protein sequence ID" value="ENSMMOP00000000803.1"/>
    <property type="gene ID" value="ENSMMOG00000000682.1"/>
</dbReference>
<dbReference type="SUPFAM" id="SSF48403">
    <property type="entry name" value="Ankyrin repeat"/>
    <property type="match status" value="1"/>
</dbReference>
<reference evidence="4" key="2">
    <citation type="submission" date="2025-09" db="UniProtKB">
        <authorList>
            <consortium name="Ensembl"/>
        </authorList>
    </citation>
    <scope>IDENTIFICATION</scope>
</reference>
<dbReference type="InterPro" id="IPR002110">
    <property type="entry name" value="Ankyrin_rpt"/>
</dbReference>
<keyword evidence="2 3" id="KW-0040">ANK repeat</keyword>
<dbReference type="Gene3D" id="1.25.40.20">
    <property type="entry name" value="Ankyrin repeat-containing domain"/>
    <property type="match status" value="1"/>
</dbReference>
<keyword evidence="5" id="KW-1185">Reference proteome</keyword>
<evidence type="ECO:0000256" key="1">
    <source>
        <dbReference type="ARBA" id="ARBA00022737"/>
    </source>
</evidence>
<dbReference type="PANTHER" id="PTHR24124:SF7">
    <property type="entry name" value="NF-KAPPA-B INHIBITOR DELTA"/>
    <property type="match status" value="1"/>
</dbReference>
<dbReference type="OMA" id="NACDVNG"/>
<dbReference type="Pfam" id="PF12796">
    <property type="entry name" value="Ank_2"/>
    <property type="match status" value="2"/>
</dbReference>
<protein>
    <submittedName>
        <fullName evidence="4">Uncharacterized protein</fullName>
    </submittedName>
</protein>
<reference evidence="4" key="1">
    <citation type="submission" date="2025-08" db="UniProtKB">
        <authorList>
            <consortium name="Ensembl"/>
        </authorList>
    </citation>
    <scope>IDENTIFICATION</scope>
</reference>
<dbReference type="PRINTS" id="PR01415">
    <property type="entry name" value="ANKYRIN"/>
</dbReference>
<organism evidence="4 5">
    <name type="scientific">Mola mola</name>
    <name type="common">Ocean sunfish</name>
    <name type="synonym">Tetraodon mola</name>
    <dbReference type="NCBI Taxonomy" id="94237"/>
    <lineage>
        <taxon>Eukaryota</taxon>
        <taxon>Metazoa</taxon>
        <taxon>Chordata</taxon>
        <taxon>Craniata</taxon>
        <taxon>Vertebrata</taxon>
        <taxon>Euteleostomi</taxon>
        <taxon>Actinopterygii</taxon>
        <taxon>Neopterygii</taxon>
        <taxon>Teleostei</taxon>
        <taxon>Neoteleostei</taxon>
        <taxon>Acanthomorphata</taxon>
        <taxon>Eupercaria</taxon>
        <taxon>Tetraodontiformes</taxon>
        <taxon>Molidae</taxon>
        <taxon>Mola</taxon>
    </lineage>
</organism>
<dbReference type="GO" id="GO:0010468">
    <property type="term" value="P:regulation of gene expression"/>
    <property type="evidence" value="ECO:0007669"/>
    <property type="project" value="TreeGrafter"/>
</dbReference>
<keyword evidence="1" id="KW-0677">Repeat</keyword>
<proteinExistence type="predicted"/>
<dbReference type="PROSITE" id="PS50088">
    <property type="entry name" value="ANK_REPEAT"/>
    <property type="match status" value="4"/>
</dbReference>
<feature type="repeat" description="ANK" evidence="3">
    <location>
        <begin position="96"/>
        <end position="128"/>
    </location>
</feature>
<dbReference type="PANTHER" id="PTHR24124">
    <property type="entry name" value="ANKYRIN REPEAT FAMILY A"/>
    <property type="match status" value="1"/>
</dbReference>
<evidence type="ECO:0000313" key="5">
    <source>
        <dbReference type="Proteomes" id="UP000261620"/>
    </source>
</evidence>
<dbReference type="AlphaFoldDB" id="A0A3Q3VKN9"/>
<dbReference type="Proteomes" id="UP000261620">
    <property type="component" value="Unplaced"/>
</dbReference>
<dbReference type="GO" id="GO:0005634">
    <property type="term" value="C:nucleus"/>
    <property type="evidence" value="ECO:0007669"/>
    <property type="project" value="TreeGrafter"/>
</dbReference>
<feature type="repeat" description="ANK" evidence="3">
    <location>
        <begin position="184"/>
        <end position="206"/>
    </location>
</feature>
<evidence type="ECO:0000256" key="2">
    <source>
        <dbReference type="ARBA" id="ARBA00023043"/>
    </source>
</evidence>
<accession>A0A3Q3VKN9</accession>
<dbReference type="PROSITE" id="PS50297">
    <property type="entry name" value="ANK_REP_REGION"/>
    <property type="match status" value="3"/>
</dbReference>
<dbReference type="InterPro" id="IPR036770">
    <property type="entry name" value="Ankyrin_rpt-contain_sf"/>
</dbReference>
<feature type="repeat" description="ANK" evidence="3">
    <location>
        <begin position="221"/>
        <end position="257"/>
    </location>
</feature>
<feature type="repeat" description="ANK" evidence="3">
    <location>
        <begin position="129"/>
        <end position="161"/>
    </location>
</feature>
<evidence type="ECO:0000256" key="3">
    <source>
        <dbReference type="PROSITE-ProRule" id="PRU00023"/>
    </source>
</evidence>
<dbReference type="STRING" id="94237.ENSMMOP00000000803"/>
<evidence type="ECO:0000313" key="4">
    <source>
        <dbReference type="Ensembl" id="ENSMMOP00000000803.1"/>
    </source>
</evidence>
<name>A0A3Q3VKN9_MOLML</name>